<dbReference type="InterPro" id="IPR000209">
    <property type="entry name" value="Peptidase_S8/S53_dom"/>
</dbReference>
<feature type="domain" description="Zinc-ribbon" evidence="9">
    <location>
        <begin position="3"/>
        <end position="23"/>
    </location>
</feature>
<sequence>MKYCDKCGRQIGDDAKFCQYCGNVMGEINKGRNNRDKHINIKLIIGTAVGASVVLCIVGLLLHNGVIGDSGDSNSQSGSQDMIAQENLETDDAAGFEAYYESIIDDEVVFENETVYVDSQILITATDGVSKDQVEEIAKEQGGTIAGYISISNDYQIEFTDGKTYNELEEIIDKLEQDDRLENVMLNYAVQMNTDAVNYKKDPWIDAALDSDTSGFEWSEVEPDGSNWWAEAIMMPSVWDMDIEFQPVKVGIYDTMFDTENEDIDDKFIKIWNNPEDENENCIVTTLYESAKNANKETANEYAHGSHVAGLIAAEAENGFGIAGVSQNAKLYGFSFYSSASDTAAISAWSDIFEIKYCIASMLNEGVQVINFSVNFSELLVAAQNGVTNAVEDLKMYSVSMEDFLSKCLDAGYDFLIVKCSGNENGYYWVECEKSEKHPYGYMRCAAEEGKNDTVYDASFDFMGAIDDKNVSRHILIVGAVENHMDYFTTAYFSTVGSRVDVYAPGVDILSDLPLNITGLKSGTSMATPIVTGIASLVWGVNPNLSATQVVDIIKASMSVSLFDSEEVSNIFHKSETTPIVNAHFAVKLAMNLKADADGNTAEIGTITGMPYEISKDGSANVLGGTTVTVKDYDGNIIDTETATKAGGFSFVLPAGNYIITAELSEYETSTQEVVLQKNDVINLNMELKLAVVSVQFDHLIRAAGEKAVISGVNRSGEV</sequence>
<dbReference type="PRINTS" id="PR00723">
    <property type="entry name" value="SUBTILISIN"/>
</dbReference>
<evidence type="ECO:0000256" key="4">
    <source>
        <dbReference type="ARBA" id="ARBA00022825"/>
    </source>
</evidence>
<feature type="domain" description="Peptidase S8/S53" evidence="8">
    <location>
        <begin position="248"/>
        <end position="558"/>
    </location>
</feature>
<dbReference type="InterPro" id="IPR022398">
    <property type="entry name" value="Peptidase_S8_His-AS"/>
</dbReference>
<dbReference type="Proteomes" id="UP000824024">
    <property type="component" value="Unassembled WGS sequence"/>
</dbReference>
<evidence type="ECO:0000256" key="1">
    <source>
        <dbReference type="ARBA" id="ARBA00011073"/>
    </source>
</evidence>
<feature type="active site" description="Charge relay system" evidence="5 6">
    <location>
        <position position="525"/>
    </location>
</feature>
<dbReference type="Pfam" id="PF00082">
    <property type="entry name" value="Peptidase_S8"/>
    <property type="match status" value="1"/>
</dbReference>
<keyword evidence="7" id="KW-1133">Transmembrane helix</keyword>
<dbReference type="InterPro" id="IPR023828">
    <property type="entry name" value="Peptidase_S8_Ser-AS"/>
</dbReference>
<name>A0A9D2D4X9_9FIRM</name>
<dbReference type="Pfam" id="PF13240">
    <property type="entry name" value="Zn_Ribbon_1"/>
    <property type="match status" value="1"/>
</dbReference>
<feature type="active site" description="Charge relay system" evidence="5 6">
    <location>
        <position position="254"/>
    </location>
</feature>
<feature type="non-terminal residue" evidence="10">
    <location>
        <position position="719"/>
    </location>
</feature>
<accession>A0A9D2D4X9</accession>
<comment type="similarity">
    <text evidence="1 6">Belongs to the peptidase S8 family.</text>
</comment>
<dbReference type="GO" id="GO:0004252">
    <property type="term" value="F:serine-type endopeptidase activity"/>
    <property type="evidence" value="ECO:0007669"/>
    <property type="project" value="UniProtKB-UniRule"/>
</dbReference>
<evidence type="ECO:0000259" key="8">
    <source>
        <dbReference type="Pfam" id="PF00082"/>
    </source>
</evidence>
<keyword evidence="3 6" id="KW-0378">Hydrolase</keyword>
<dbReference type="PROSITE" id="PS51892">
    <property type="entry name" value="SUBTILASE"/>
    <property type="match status" value="1"/>
</dbReference>
<evidence type="ECO:0000256" key="6">
    <source>
        <dbReference type="PROSITE-ProRule" id="PRU01240"/>
    </source>
</evidence>
<dbReference type="SUPFAM" id="SSF52743">
    <property type="entry name" value="Subtilisin-like"/>
    <property type="match status" value="1"/>
</dbReference>
<dbReference type="Gene3D" id="2.60.40.1120">
    <property type="entry name" value="Carboxypeptidase-like, regulatory domain"/>
    <property type="match status" value="1"/>
</dbReference>
<evidence type="ECO:0000313" key="11">
    <source>
        <dbReference type="Proteomes" id="UP000824024"/>
    </source>
</evidence>
<dbReference type="PANTHER" id="PTHR43399">
    <property type="entry name" value="SUBTILISIN-RELATED"/>
    <property type="match status" value="1"/>
</dbReference>
<evidence type="ECO:0000256" key="7">
    <source>
        <dbReference type="SAM" id="Phobius"/>
    </source>
</evidence>
<dbReference type="Pfam" id="PF13620">
    <property type="entry name" value="CarboxypepD_reg"/>
    <property type="match status" value="1"/>
</dbReference>
<reference evidence="10" key="1">
    <citation type="journal article" date="2021" name="PeerJ">
        <title>Extensive microbial diversity within the chicken gut microbiome revealed by metagenomics and culture.</title>
        <authorList>
            <person name="Gilroy R."/>
            <person name="Ravi A."/>
            <person name="Getino M."/>
            <person name="Pursley I."/>
            <person name="Horton D.L."/>
            <person name="Alikhan N.F."/>
            <person name="Baker D."/>
            <person name="Gharbi K."/>
            <person name="Hall N."/>
            <person name="Watson M."/>
            <person name="Adriaenssens E.M."/>
            <person name="Foster-Nyarko E."/>
            <person name="Jarju S."/>
            <person name="Secka A."/>
            <person name="Antonio M."/>
            <person name="Oren A."/>
            <person name="Chaudhuri R.R."/>
            <person name="La Ragione R."/>
            <person name="Hildebrand F."/>
            <person name="Pallen M.J."/>
        </authorList>
    </citation>
    <scope>NUCLEOTIDE SEQUENCE</scope>
    <source>
        <strain evidence="10">CHK192-9172</strain>
    </source>
</reference>
<evidence type="ECO:0000256" key="2">
    <source>
        <dbReference type="ARBA" id="ARBA00022670"/>
    </source>
</evidence>
<feature type="active site" description="Charge relay system" evidence="5 6">
    <location>
        <position position="304"/>
    </location>
</feature>
<keyword evidence="7" id="KW-0472">Membrane</keyword>
<dbReference type="InterPro" id="IPR015500">
    <property type="entry name" value="Peptidase_S8_subtilisin-rel"/>
</dbReference>
<reference evidence="10" key="2">
    <citation type="submission" date="2021-04" db="EMBL/GenBank/DDBJ databases">
        <authorList>
            <person name="Gilroy R."/>
        </authorList>
    </citation>
    <scope>NUCLEOTIDE SEQUENCE</scope>
    <source>
        <strain evidence="10">CHK192-9172</strain>
    </source>
</reference>
<evidence type="ECO:0000256" key="3">
    <source>
        <dbReference type="ARBA" id="ARBA00022801"/>
    </source>
</evidence>
<protein>
    <submittedName>
        <fullName evidence="10">S8 family serine peptidase</fullName>
    </submittedName>
</protein>
<dbReference type="InterPro" id="IPR026870">
    <property type="entry name" value="Zinc_ribbon_dom"/>
</dbReference>
<dbReference type="GO" id="GO:0006508">
    <property type="term" value="P:proteolysis"/>
    <property type="evidence" value="ECO:0007669"/>
    <property type="project" value="UniProtKB-KW"/>
</dbReference>
<gene>
    <name evidence="10" type="ORF">IAA08_11600</name>
</gene>
<dbReference type="PROSITE" id="PS00137">
    <property type="entry name" value="SUBTILASE_HIS"/>
    <property type="match status" value="1"/>
</dbReference>
<evidence type="ECO:0000313" key="10">
    <source>
        <dbReference type="EMBL" id="HIZ08564.1"/>
    </source>
</evidence>
<dbReference type="InterPro" id="IPR008969">
    <property type="entry name" value="CarboxyPept-like_regulatory"/>
</dbReference>
<dbReference type="PANTHER" id="PTHR43399:SF4">
    <property type="entry name" value="CELL WALL-ASSOCIATED PROTEASE"/>
    <property type="match status" value="1"/>
</dbReference>
<dbReference type="EMBL" id="DXCH01000308">
    <property type="protein sequence ID" value="HIZ08564.1"/>
    <property type="molecule type" value="Genomic_DNA"/>
</dbReference>
<dbReference type="SUPFAM" id="SSF49464">
    <property type="entry name" value="Carboxypeptidase regulatory domain-like"/>
    <property type="match status" value="1"/>
</dbReference>
<organism evidence="10 11">
    <name type="scientific">Candidatus Eubacterium avistercoris</name>
    <dbReference type="NCBI Taxonomy" id="2838567"/>
    <lineage>
        <taxon>Bacteria</taxon>
        <taxon>Bacillati</taxon>
        <taxon>Bacillota</taxon>
        <taxon>Clostridia</taxon>
        <taxon>Eubacteriales</taxon>
        <taxon>Eubacteriaceae</taxon>
        <taxon>Eubacterium</taxon>
    </lineage>
</organism>
<dbReference type="AlphaFoldDB" id="A0A9D2D4X9"/>
<keyword evidence="2 6" id="KW-0645">Protease</keyword>
<feature type="transmembrane region" description="Helical" evidence="7">
    <location>
        <begin position="39"/>
        <end position="62"/>
    </location>
</feature>
<evidence type="ECO:0000256" key="5">
    <source>
        <dbReference type="PIRSR" id="PIRSR615500-1"/>
    </source>
</evidence>
<dbReference type="Gene3D" id="3.40.50.200">
    <property type="entry name" value="Peptidase S8/S53 domain"/>
    <property type="match status" value="1"/>
</dbReference>
<dbReference type="PROSITE" id="PS00138">
    <property type="entry name" value="SUBTILASE_SER"/>
    <property type="match status" value="1"/>
</dbReference>
<evidence type="ECO:0000259" key="9">
    <source>
        <dbReference type="Pfam" id="PF13240"/>
    </source>
</evidence>
<keyword evidence="4 6" id="KW-0720">Serine protease</keyword>
<proteinExistence type="inferred from homology"/>
<dbReference type="InterPro" id="IPR036852">
    <property type="entry name" value="Peptidase_S8/S53_dom_sf"/>
</dbReference>
<dbReference type="InterPro" id="IPR051048">
    <property type="entry name" value="Peptidase_S8/S53_subtilisin"/>
</dbReference>
<keyword evidence="7" id="KW-0812">Transmembrane</keyword>
<comment type="caution">
    <text evidence="10">The sequence shown here is derived from an EMBL/GenBank/DDBJ whole genome shotgun (WGS) entry which is preliminary data.</text>
</comment>